<evidence type="ECO:0000313" key="3">
    <source>
        <dbReference type="EMBL" id="MBA5246505.1"/>
    </source>
</evidence>
<reference evidence="6" key="2">
    <citation type="submission" date="2020-07" db="EMBL/GenBank/DDBJ databases">
        <title>Flavobacterium sp. xlx-214.</title>
        <authorList>
            <person name="Yang C."/>
        </authorList>
    </citation>
    <scope>NUCLEOTIDE SEQUENCE [LARGE SCALE GENOMIC DNA]</scope>
    <source>
        <strain evidence="6">CX-624</strain>
    </source>
</reference>
<protein>
    <submittedName>
        <fullName evidence="4">Gliding motility protein GldL</fullName>
    </submittedName>
</protein>
<evidence type="ECO:0000313" key="4">
    <source>
        <dbReference type="EMBL" id="QMS98129.1"/>
    </source>
</evidence>
<organism evidence="4 5">
    <name type="scientific">Marnyiella aurantia</name>
    <dbReference type="NCBI Taxonomy" id="2758037"/>
    <lineage>
        <taxon>Bacteria</taxon>
        <taxon>Pseudomonadati</taxon>
        <taxon>Bacteroidota</taxon>
        <taxon>Flavobacteriia</taxon>
        <taxon>Flavobacteriales</taxon>
        <taxon>Weeksellaceae</taxon>
        <taxon>Marnyiella</taxon>
    </lineage>
</organism>
<keyword evidence="1" id="KW-0472">Membrane</keyword>
<dbReference type="Pfam" id="PF22827">
    <property type="entry name" value="GldL_N"/>
    <property type="match status" value="1"/>
</dbReference>
<keyword evidence="6" id="KW-1185">Reference proteome</keyword>
<reference evidence="3" key="3">
    <citation type="submission" date="2020-07" db="EMBL/GenBank/DDBJ databases">
        <authorList>
            <person name="Yang C."/>
        </authorList>
    </citation>
    <scope>NUCLEOTIDE SEQUENCE</scope>
    <source>
        <strain evidence="3">Cx-624</strain>
    </source>
</reference>
<dbReference type="RefSeq" id="WP_181886585.1">
    <property type="nucleotide sequence ID" value="NZ_CP059472.1"/>
</dbReference>
<evidence type="ECO:0000259" key="2">
    <source>
        <dbReference type="Pfam" id="PF22827"/>
    </source>
</evidence>
<sequence>MIGRVFGTKDGIYNFVYSFGAAIVILGAWLKITHLSFGPITGNVALTIGLVTEAIIFVIFAFDPPKSEESYAWENVYPELLDKHAKPNPLHANVSSGSKQQMMLDMENSLSSKLDKMLEDARLDVGLFERLRTGIDKFSNSVDQINQTVDVSASTHKYNEQLNRAASHMESMNQLYAMQLEQGQKQSEFNRRYVADLEKSAEHSAKFNEELHGLTSNLNNLNRVYGGMLTAMKS</sequence>
<evidence type="ECO:0000313" key="6">
    <source>
        <dbReference type="Proteomes" id="UP000539710"/>
    </source>
</evidence>
<dbReference type="Proteomes" id="UP000515349">
    <property type="component" value="Chromosome"/>
</dbReference>
<feature type="transmembrane region" description="Helical" evidence="1">
    <location>
        <begin position="44"/>
        <end position="62"/>
    </location>
</feature>
<evidence type="ECO:0000313" key="5">
    <source>
        <dbReference type="Proteomes" id="UP000515349"/>
    </source>
</evidence>
<dbReference type="EMBL" id="CP059472">
    <property type="protein sequence ID" value="QMS98129.1"/>
    <property type="molecule type" value="Genomic_DNA"/>
</dbReference>
<feature type="domain" description="Gliding motility protein GldL-like N-terminal" evidence="2">
    <location>
        <begin position="16"/>
        <end position="82"/>
    </location>
</feature>
<proteinExistence type="predicted"/>
<name>A0A7D7R5C1_9FLAO</name>
<evidence type="ECO:0000256" key="1">
    <source>
        <dbReference type="SAM" id="Phobius"/>
    </source>
</evidence>
<keyword evidence="1" id="KW-1133">Transmembrane helix</keyword>
<dbReference type="Proteomes" id="UP000539710">
    <property type="component" value="Unassembled WGS sequence"/>
</dbReference>
<keyword evidence="1" id="KW-0812">Transmembrane</keyword>
<dbReference type="EMBL" id="JACEUX010000001">
    <property type="protein sequence ID" value="MBA5246505.1"/>
    <property type="molecule type" value="Genomic_DNA"/>
</dbReference>
<dbReference type="InterPro" id="IPR019852">
    <property type="entry name" value="Motility-assoc_prot_GldL"/>
</dbReference>
<feature type="transmembrane region" description="Helical" evidence="1">
    <location>
        <begin position="12"/>
        <end position="32"/>
    </location>
</feature>
<dbReference type="InterPro" id="IPR055087">
    <property type="entry name" value="GldL-like_N"/>
</dbReference>
<gene>
    <name evidence="4" type="primary">gldL</name>
    <name evidence="4" type="ORF">H1R16_10565</name>
    <name evidence="3" type="ORF">H2507_04900</name>
</gene>
<dbReference type="AlphaFoldDB" id="A0A7D7R5C1"/>
<dbReference type="NCBIfam" id="TIGR03513">
    <property type="entry name" value="GldL_gliding"/>
    <property type="match status" value="1"/>
</dbReference>
<accession>A0A7D7R5C1</accession>
<reference evidence="4 5" key="1">
    <citation type="submission" date="2020-07" db="EMBL/GenBank/DDBJ databases">
        <title>Chryseobacterium sp.cx-624.</title>
        <authorList>
            <person name="Yang C."/>
        </authorList>
    </citation>
    <scope>NUCLEOTIDE SEQUENCE [LARGE SCALE GENOMIC DNA]</scope>
    <source>
        <strain evidence="4">Cx-624</strain>
        <strain evidence="5">cx-624</strain>
    </source>
</reference>
<dbReference type="KEGG" id="cbau:H1R16_10565"/>